<feature type="domain" description="RanBP2-type" evidence="6">
    <location>
        <begin position="156"/>
        <end position="185"/>
    </location>
</feature>
<accession>A0ABN9UTS2</accession>
<evidence type="ECO:0000256" key="5">
    <source>
        <dbReference type="SAM" id="MobiDB-lite"/>
    </source>
</evidence>
<dbReference type="PROSITE" id="PS50199">
    <property type="entry name" value="ZF_RANBP2_2"/>
    <property type="match status" value="1"/>
</dbReference>
<dbReference type="Gene3D" id="2.30.30.380">
    <property type="entry name" value="Zn-finger domain of Sec23/24"/>
    <property type="match status" value="1"/>
</dbReference>
<dbReference type="InterPro" id="IPR036443">
    <property type="entry name" value="Znf_RanBP2_sf"/>
</dbReference>
<evidence type="ECO:0000256" key="3">
    <source>
        <dbReference type="ARBA" id="ARBA00022833"/>
    </source>
</evidence>
<dbReference type="InterPro" id="IPR001876">
    <property type="entry name" value="Znf_RanBP2"/>
</dbReference>
<name>A0ABN9UTS2_9DINO</name>
<evidence type="ECO:0000259" key="6">
    <source>
        <dbReference type="PROSITE" id="PS50199"/>
    </source>
</evidence>
<dbReference type="Proteomes" id="UP001189429">
    <property type="component" value="Unassembled WGS sequence"/>
</dbReference>
<dbReference type="PRINTS" id="PR00558">
    <property type="entry name" value="ADRENRGCA2AR"/>
</dbReference>
<feature type="compositionally biased region" description="Low complexity" evidence="5">
    <location>
        <begin position="222"/>
        <end position="235"/>
    </location>
</feature>
<feature type="region of interest" description="Disordered" evidence="5">
    <location>
        <begin position="366"/>
        <end position="405"/>
    </location>
</feature>
<sequence length="443" mass="47665">PWPRGRGGTARRARPRGAGRHGLLLRGAGGAGLLELHTRVGAWVDARVLDVLEDATVRVQYGMSQKVVRPEFHAALLRQRSEASSPSRPARYLLGQAVEVFSKSGNRWVPARVREVLADGALHVQYADAQHLFKVVPPHLQAGALRAAGGAPAAAPEDGWPCQLCTFQNPEREGSCQVCLAPRGLEPGGGGGGGAEAEGAPRFEPPPGPDDAWACPRCSAKTPGAARSARSATPARRPRASRPPCTPRSGPGAAGRWPPPRARRATARRRARESWTARRRRRSSSWRGPPPIATSPLGRPPAARPLRAARGRPAAAGATQPGRGPHARGRGRPGQAQWRRARWTSWRCPPPCAPLWAWSRWRPPRARAPAPAPPRRRSGCPARSATGCGRTRRRARRGCGTSTTRARGACWPTRWGSGRRCRPAPSCRRPGRPGRGTPWCSCP</sequence>
<dbReference type="EMBL" id="CAUYUJ010016259">
    <property type="protein sequence ID" value="CAK0863395.1"/>
    <property type="molecule type" value="Genomic_DNA"/>
</dbReference>
<feature type="compositionally biased region" description="Low complexity" evidence="5">
    <location>
        <begin position="379"/>
        <end position="389"/>
    </location>
</feature>
<comment type="caution">
    <text evidence="7">The sequence shown here is derived from an EMBL/GenBank/DDBJ whole genome shotgun (WGS) entry which is preliminary data.</text>
</comment>
<gene>
    <name evidence="7" type="ORF">PCOR1329_LOCUS51570</name>
</gene>
<feature type="region of interest" description="Disordered" evidence="5">
    <location>
        <begin position="187"/>
        <end position="341"/>
    </location>
</feature>
<feature type="region of interest" description="Disordered" evidence="5">
    <location>
        <begin position="417"/>
        <end position="443"/>
    </location>
</feature>
<evidence type="ECO:0000256" key="4">
    <source>
        <dbReference type="PROSITE-ProRule" id="PRU00322"/>
    </source>
</evidence>
<dbReference type="PROSITE" id="PS01358">
    <property type="entry name" value="ZF_RANBP2_1"/>
    <property type="match status" value="1"/>
</dbReference>
<feature type="compositionally biased region" description="Low complexity" evidence="5">
    <location>
        <begin position="304"/>
        <end position="324"/>
    </location>
</feature>
<feature type="region of interest" description="Disordered" evidence="5">
    <location>
        <begin position="1"/>
        <end position="21"/>
    </location>
</feature>
<protein>
    <recommendedName>
        <fullName evidence="6">RanBP2-type domain-containing protein</fullName>
    </recommendedName>
</protein>
<evidence type="ECO:0000256" key="1">
    <source>
        <dbReference type="ARBA" id="ARBA00022723"/>
    </source>
</evidence>
<feature type="compositionally biased region" description="Low complexity" evidence="5">
    <location>
        <begin position="247"/>
        <end position="256"/>
    </location>
</feature>
<feature type="compositionally biased region" description="Gly residues" evidence="5">
    <location>
        <begin position="187"/>
        <end position="196"/>
    </location>
</feature>
<keyword evidence="2 4" id="KW-0863">Zinc-finger</keyword>
<evidence type="ECO:0000256" key="2">
    <source>
        <dbReference type="ARBA" id="ARBA00022771"/>
    </source>
</evidence>
<dbReference type="InterPro" id="IPR001946">
    <property type="entry name" value="ADRA2A_rcpt"/>
</dbReference>
<feature type="non-terminal residue" evidence="7">
    <location>
        <position position="1"/>
    </location>
</feature>
<keyword evidence="3" id="KW-0862">Zinc</keyword>
<feature type="compositionally biased region" description="Pro residues" evidence="5">
    <location>
        <begin position="288"/>
        <end position="303"/>
    </location>
</feature>
<organism evidence="7 8">
    <name type="scientific">Prorocentrum cordatum</name>
    <dbReference type="NCBI Taxonomy" id="2364126"/>
    <lineage>
        <taxon>Eukaryota</taxon>
        <taxon>Sar</taxon>
        <taxon>Alveolata</taxon>
        <taxon>Dinophyceae</taxon>
        <taxon>Prorocentrales</taxon>
        <taxon>Prorocentraceae</taxon>
        <taxon>Prorocentrum</taxon>
    </lineage>
</organism>
<proteinExistence type="predicted"/>
<reference evidence="7" key="1">
    <citation type="submission" date="2023-10" db="EMBL/GenBank/DDBJ databases">
        <authorList>
            <person name="Chen Y."/>
            <person name="Shah S."/>
            <person name="Dougan E. K."/>
            <person name="Thang M."/>
            <person name="Chan C."/>
        </authorList>
    </citation>
    <scope>NUCLEOTIDE SEQUENCE [LARGE SCALE GENOMIC DNA]</scope>
</reference>
<feature type="compositionally biased region" description="Basic residues" evidence="5">
    <location>
        <begin position="261"/>
        <end position="284"/>
    </location>
</feature>
<evidence type="ECO:0000313" key="7">
    <source>
        <dbReference type="EMBL" id="CAK0863395.1"/>
    </source>
</evidence>
<feature type="compositionally biased region" description="Basic residues" evidence="5">
    <location>
        <begin position="9"/>
        <end position="19"/>
    </location>
</feature>
<dbReference type="SMART" id="SM00547">
    <property type="entry name" value="ZnF_RBZ"/>
    <property type="match status" value="1"/>
</dbReference>
<keyword evidence="1" id="KW-0479">Metal-binding</keyword>
<keyword evidence="8" id="KW-1185">Reference proteome</keyword>
<dbReference type="SUPFAM" id="SSF90209">
    <property type="entry name" value="Ran binding protein zinc finger-like"/>
    <property type="match status" value="1"/>
</dbReference>
<evidence type="ECO:0000313" key="8">
    <source>
        <dbReference type="Proteomes" id="UP001189429"/>
    </source>
</evidence>